<evidence type="ECO:0000313" key="10">
    <source>
        <dbReference type="EMBL" id="KAF1977799.1"/>
    </source>
</evidence>
<dbReference type="GO" id="GO:0030286">
    <property type="term" value="C:dynein complex"/>
    <property type="evidence" value="ECO:0007669"/>
    <property type="project" value="UniProtKB-KW"/>
</dbReference>
<comment type="similarity">
    <text evidence="2">Belongs to the dynactin 150 kDa subunit family.</text>
</comment>
<feature type="compositionally biased region" description="Polar residues" evidence="8">
    <location>
        <begin position="125"/>
        <end position="137"/>
    </location>
</feature>
<dbReference type="InterPro" id="IPR000938">
    <property type="entry name" value="CAP-Gly_domain"/>
</dbReference>
<protein>
    <recommendedName>
        <fullName evidence="9">CAP-Gly domain-containing protein</fullName>
    </recommendedName>
</protein>
<dbReference type="GO" id="GO:0005874">
    <property type="term" value="C:microtubule"/>
    <property type="evidence" value="ECO:0007669"/>
    <property type="project" value="UniProtKB-KW"/>
</dbReference>
<dbReference type="PANTHER" id="PTHR23159:SF31">
    <property type="entry name" value="CENTROSOME-ASSOCIATED PROTEIN CEP250 ISOFORM X1"/>
    <property type="match status" value="1"/>
</dbReference>
<dbReference type="InterPro" id="IPR036859">
    <property type="entry name" value="CAP-Gly_dom_sf"/>
</dbReference>
<evidence type="ECO:0000259" key="9">
    <source>
        <dbReference type="PROSITE" id="PS50245"/>
    </source>
</evidence>
<feature type="compositionally biased region" description="Low complexity" evidence="8">
    <location>
        <begin position="98"/>
        <end position="112"/>
    </location>
</feature>
<evidence type="ECO:0000256" key="6">
    <source>
        <dbReference type="ARBA" id="ARBA00023212"/>
    </source>
</evidence>
<dbReference type="SUPFAM" id="SSF74924">
    <property type="entry name" value="Cap-Gly domain"/>
    <property type="match status" value="1"/>
</dbReference>
<feature type="domain" description="CAP-Gly" evidence="9">
    <location>
        <begin position="41"/>
        <end position="74"/>
    </location>
</feature>
<dbReference type="Pfam" id="PF12455">
    <property type="entry name" value="Dynactin"/>
    <property type="match status" value="1"/>
</dbReference>
<comment type="subcellular location">
    <subcellularLocation>
        <location evidence="1">Cytoplasm</location>
        <location evidence="1">Cytoskeleton</location>
    </subcellularLocation>
</comment>
<feature type="coiled-coil region" evidence="7">
    <location>
        <begin position="954"/>
        <end position="1019"/>
    </location>
</feature>
<dbReference type="EMBL" id="ML976662">
    <property type="protein sequence ID" value="KAF1977799.1"/>
    <property type="molecule type" value="Genomic_DNA"/>
</dbReference>
<keyword evidence="3" id="KW-0493">Microtubule</keyword>
<accession>A0A6A5VMU2</accession>
<proteinExistence type="inferred from homology"/>
<organism evidence="10 11">
    <name type="scientific">Bimuria novae-zelandiae CBS 107.79</name>
    <dbReference type="NCBI Taxonomy" id="1447943"/>
    <lineage>
        <taxon>Eukaryota</taxon>
        <taxon>Fungi</taxon>
        <taxon>Dikarya</taxon>
        <taxon>Ascomycota</taxon>
        <taxon>Pezizomycotina</taxon>
        <taxon>Dothideomycetes</taxon>
        <taxon>Pleosporomycetidae</taxon>
        <taxon>Pleosporales</taxon>
        <taxon>Massarineae</taxon>
        <taxon>Didymosphaeriaceae</taxon>
        <taxon>Bimuria</taxon>
    </lineage>
</organism>
<evidence type="ECO:0000256" key="5">
    <source>
        <dbReference type="ARBA" id="ARBA00023054"/>
    </source>
</evidence>
<feature type="compositionally biased region" description="Polar residues" evidence="8">
    <location>
        <begin position="171"/>
        <end position="181"/>
    </location>
</feature>
<keyword evidence="11" id="KW-1185">Reference proteome</keyword>
<evidence type="ECO:0000256" key="1">
    <source>
        <dbReference type="ARBA" id="ARBA00004245"/>
    </source>
</evidence>
<keyword evidence="6" id="KW-0963">Cytoplasm</keyword>
<sequence length="1199" mass="133756">MEFKIGQTVEVRLERPKPTTHRGVIRYIGPVAVPGQEGIEFVGIELPTATGKNDGSAQGERYFKCAPMHGLFVGSDKVTKIIEQPRPAAPKAAPPKPTASSARSRPSSVSGAPQPPSRPARLSAIGTSKSSTLQSRLSAAAKSPANGAPPSRSPSTTSRTSATSAAPSRRLSTVASSQPSTAARPARKPSVSSATSAEPRAAPPTPTARAPTERTRQIPEAEYRRLQKQQEDTTELEAEVLKLRSENEKVKSICAKLEAKCQQNRDIISGLREEVAKISQLEAEKEKLERTIQERDDLLELATIDKEMAEEQKEQVEAELESERAVIEELRLELEIKQEETSFIDDDMPEEEKLAVMLRKAQSERDRYREGLVRLRDISKEQVKDLEARNRELEAQAAHVETVEADLAAANANVVRLDGFVADLREQLDTNNEMEEMNEELIEKTQNLEDSIASLQLERKELSMMIEVSNETINDYAEHADELEAELEMRDAQLADVSRQRDATLDEMTELQGLLSKYQTAAMEMQAQIRELQADKATTEEEVKDVTGRFNEVMDLQRRLRNAGIKDTNRQIDSSLQQLAAREAQEQLAMVKHYLTESAYTDFHSSAVQAYFRVKSVSFKADLTASVFRRTTTDPFGTEKGPEQVLDALVRHDVIGHFEYIHTYAEHIWAAMASCSLEEFTKAGQLYQEFESVLRTVEGCMGALKRDELNLKDSLDSARGSYNVLGAIYRSNGYLSNARPDSTIILHSSIIRSSLDRVRSVFDAVKTFVSRVEPVYEDVEDHVDLGAFMEPAQTVTETLNVITKFGTVLQALQKDNLYPNLPDGIKGLVEISESLDRFANKANENAVAFIRLVLGKLAKEPEAVDATLMSGHLETLFPRDMLGKLNEFLQDARSRIGQWNEHASVPNNCLEVQLQPAPWVVKAQQIEAEKKQSIDTEKKLHAMTSELQSALLQVRERQETIETKELEIEHLRARNQESAVKAGTIEALQAELNKAHSERKAYRAEIETLQAEITRLEREGVQRIEDTPQGAQAAPQPTRERSETIESPQSKTSGAFVTLVNALKEENKWLRRRQREERLTADLDAVFTKARSERAARVKADARRKQALAAEMLEMAFTSNLRDVRGSAIRPLEISNEGFAVDAKTKGSVASKSRRGKGRSGAAPLTLKTDEMKLVYLDDVSFVDLSPVADEFAVEVLEY</sequence>
<evidence type="ECO:0000256" key="8">
    <source>
        <dbReference type="SAM" id="MobiDB-lite"/>
    </source>
</evidence>
<dbReference type="PROSITE" id="PS00845">
    <property type="entry name" value="CAP_GLY_1"/>
    <property type="match status" value="1"/>
</dbReference>
<keyword evidence="5 7" id="KW-0175">Coiled coil</keyword>
<dbReference type="PANTHER" id="PTHR23159">
    <property type="entry name" value="CENTROSOMAL PROTEIN 2"/>
    <property type="match status" value="1"/>
</dbReference>
<evidence type="ECO:0000256" key="4">
    <source>
        <dbReference type="ARBA" id="ARBA00023017"/>
    </source>
</evidence>
<dbReference type="SMART" id="SM01052">
    <property type="entry name" value="CAP_GLY"/>
    <property type="match status" value="1"/>
</dbReference>
<feature type="region of interest" description="Disordered" evidence="8">
    <location>
        <begin position="86"/>
        <end position="219"/>
    </location>
</feature>
<gene>
    <name evidence="10" type="ORF">BU23DRAFT_550474</name>
</gene>
<dbReference type="PROSITE" id="PS50245">
    <property type="entry name" value="CAP_GLY_2"/>
    <property type="match status" value="1"/>
</dbReference>
<evidence type="ECO:0000313" key="11">
    <source>
        <dbReference type="Proteomes" id="UP000800036"/>
    </source>
</evidence>
<feature type="region of interest" description="Disordered" evidence="8">
    <location>
        <begin position="1020"/>
        <end position="1053"/>
    </location>
</feature>
<reference evidence="10" key="1">
    <citation type="journal article" date="2020" name="Stud. Mycol.">
        <title>101 Dothideomycetes genomes: a test case for predicting lifestyles and emergence of pathogens.</title>
        <authorList>
            <person name="Haridas S."/>
            <person name="Albert R."/>
            <person name="Binder M."/>
            <person name="Bloem J."/>
            <person name="Labutti K."/>
            <person name="Salamov A."/>
            <person name="Andreopoulos B."/>
            <person name="Baker S."/>
            <person name="Barry K."/>
            <person name="Bills G."/>
            <person name="Bluhm B."/>
            <person name="Cannon C."/>
            <person name="Castanera R."/>
            <person name="Culley D."/>
            <person name="Daum C."/>
            <person name="Ezra D."/>
            <person name="Gonzalez J."/>
            <person name="Henrissat B."/>
            <person name="Kuo A."/>
            <person name="Liang C."/>
            <person name="Lipzen A."/>
            <person name="Lutzoni F."/>
            <person name="Magnuson J."/>
            <person name="Mondo S."/>
            <person name="Nolan M."/>
            <person name="Ohm R."/>
            <person name="Pangilinan J."/>
            <person name="Park H.-J."/>
            <person name="Ramirez L."/>
            <person name="Alfaro M."/>
            <person name="Sun H."/>
            <person name="Tritt A."/>
            <person name="Yoshinaga Y."/>
            <person name="Zwiers L.-H."/>
            <person name="Turgeon B."/>
            <person name="Goodwin S."/>
            <person name="Spatafora J."/>
            <person name="Crous P."/>
            <person name="Grigoriev I."/>
        </authorList>
    </citation>
    <scope>NUCLEOTIDE SEQUENCE</scope>
    <source>
        <strain evidence="10">CBS 107.79</strain>
    </source>
</reference>
<dbReference type="AlphaFoldDB" id="A0A6A5VMU2"/>
<evidence type="ECO:0000256" key="7">
    <source>
        <dbReference type="SAM" id="Coils"/>
    </source>
</evidence>
<evidence type="ECO:0000256" key="3">
    <source>
        <dbReference type="ARBA" id="ARBA00022701"/>
    </source>
</evidence>
<feature type="coiled-coil region" evidence="7">
    <location>
        <begin position="226"/>
        <end position="549"/>
    </location>
</feature>
<dbReference type="Gene3D" id="2.30.30.190">
    <property type="entry name" value="CAP Gly-rich-like domain"/>
    <property type="match status" value="1"/>
</dbReference>
<keyword evidence="4" id="KW-0243">Dynein</keyword>
<name>A0A6A5VMU2_9PLEO</name>
<feature type="compositionally biased region" description="Low complexity" evidence="8">
    <location>
        <begin position="148"/>
        <end position="170"/>
    </location>
</feature>
<dbReference type="OrthoDB" id="2130750at2759"/>
<dbReference type="InterPro" id="IPR022157">
    <property type="entry name" value="Dynactin"/>
</dbReference>
<keyword evidence="6" id="KW-0206">Cytoskeleton</keyword>
<evidence type="ECO:0000256" key="2">
    <source>
        <dbReference type="ARBA" id="ARBA00011010"/>
    </source>
</evidence>
<dbReference type="Pfam" id="PF01302">
    <property type="entry name" value="CAP_GLY"/>
    <property type="match status" value="1"/>
</dbReference>
<dbReference type="Proteomes" id="UP000800036">
    <property type="component" value="Unassembled WGS sequence"/>
</dbReference>